<reference evidence="3 4" key="1">
    <citation type="submission" date="2015-03" db="EMBL/GenBank/DDBJ databases">
        <authorList>
            <consortium name="Pathogen Informatics"/>
        </authorList>
    </citation>
    <scope>NUCLEOTIDE SEQUENCE [LARGE SCALE GENOMIC DNA]</scope>
    <source>
        <strain evidence="1 4">C09601061</strain>
        <strain evidence="2 3">D00501624</strain>
    </source>
</reference>
<evidence type="ECO:0000313" key="2">
    <source>
        <dbReference type="EMBL" id="CNV41623.1"/>
    </source>
</evidence>
<dbReference type="Proteomes" id="UP000046680">
    <property type="component" value="Unassembled WGS sequence"/>
</dbReference>
<evidence type="ECO:0000313" key="3">
    <source>
        <dbReference type="Proteomes" id="UP000039217"/>
    </source>
</evidence>
<dbReference type="Proteomes" id="UP000039217">
    <property type="component" value="Unassembled WGS sequence"/>
</dbReference>
<dbReference type="EMBL" id="CQQC01000793">
    <property type="protein sequence ID" value="CNV41623.1"/>
    <property type="molecule type" value="Genomic_DNA"/>
</dbReference>
<sequence length="68" mass="6982">MSPSRSAVMVRSRCACGTSPLMAAAENPRARSFSAISSVACLVRTKTIIASNGSTSSTLVSASIFRAT</sequence>
<proteinExistence type="predicted"/>
<dbReference type="EMBL" id="CGCX01000390">
    <property type="protein sequence ID" value="CFR74836.1"/>
    <property type="molecule type" value="Genomic_DNA"/>
</dbReference>
<dbReference type="AlphaFoldDB" id="A0A654TZ39"/>
<evidence type="ECO:0000313" key="1">
    <source>
        <dbReference type="EMBL" id="CFR74836.1"/>
    </source>
</evidence>
<gene>
    <name evidence="1" type="ORF">ERS007657_01310</name>
    <name evidence="2" type="ORF">ERS007661_02320</name>
</gene>
<organism evidence="1 4">
    <name type="scientific">Mycobacterium tuberculosis</name>
    <dbReference type="NCBI Taxonomy" id="1773"/>
    <lineage>
        <taxon>Bacteria</taxon>
        <taxon>Bacillati</taxon>
        <taxon>Actinomycetota</taxon>
        <taxon>Actinomycetes</taxon>
        <taxon>Mycobacteriales</taxon>
        <taxon>Mycobacteriaceae</taxon>
        <taxon>Mycobacterium</taxon>
        <taxon>Mycobacterium tuberculosis complex</taxon>
    </lineage>
</organism>
<evidence type="ECO:0000313" key="4">
    <source>
        <dbReference type="Proteomes" id="UP000046680"/>
    </source>
</evidence>
<accession>A0A654TZ39</accession>
<protein>
    <submittedName>
        <fullName evidence="1">Uncharacterized protein</fullName>
    </submittedName>
</protein>
<name>A0A654TZ39_MYCTX</name>